<evidence type="ECO:0000313" key="9">
    <source>
        <dbReference type="Proteomes" id="UP000516305"/>
    </source>
</evidence>
<dbReference type="PANTHER" id="PTHR43065:SF10">
    <property type="entry name" value="PEROXIDE STRESS-ACTIVATED HISTIDINE KINASE MAK3"/>
    <property type="match status" value="1"/>
</dbReference>
<dbReference type="AlphaFoldDB" id="A0A7H0VF36"/>
<dbReference type="InterPro" id="IPR003594">
    <property type="entry name" value="HATPase_dom"/>
</dbReference>
<keyword evidence="3" id="KW-0547">Nucleotide-binding</keyword>
<evidence type="ECO:0000256" key="3">
    <source>
        <dbReference type="ARBA" id="ARBA00022741"/>
    </source>
</evidence>
<dbReference type="Pfam" id="PF02518">
    <property type="entry name" value="HATPase_c"/>
    <property type="match status" value="1"/>
</dbReference>
<reference evidence="8 9" key="1">
    <citation type="submission" date="2020-08" db="EMBL/GenBank/DDBJ databases">
        <title>Croceimicrobium hydrocarbonivorans gen. nov., sp. nov., a novel marine bacterium isolated from a bacterial consortium that degrades polyethylene terephthalate.</title>
        <authorList>
            <person name="Liu R."/>
        </authorList>
    </citation>
    <scope>NUCLEOTIDE SEQUENCE [LARGE SCALE GENOMIC DNA]</scope>
    <source>
        <strain evidence="8 9">A20-9</strain>
    </source>
</reference>
<evidence type="ECO:0000256" key="6">
    <source>
        <dbReference type="ARBA" id="ARBA00023012"/>
    </source>
</evidence>
<evidence type="ECO:0000313" key="8">
    <source>
        <dbReference type="EMBL" id="QNR24334.1"/>
    </source>
</evidence>
<dbReference type="PANTHER" id="PTHR43065">
    <property type="entry name" value="SENSOR HISTIDINE KINASE"/>
    <property type="match status" value="1"/>
</dbReference>
<organism evidence="8 9">
    <name type="scientific">Croceimicrobium hydrocarbonivorans</name>
    <dbReference type="NCBI Taxonomy" id="2761580"/>
    <lineage>
        <taxon>Bacteria</taxon>
        <taxon>Pseudomonadati</taxon>
        <taxon>Bacteroidota</taxon>
        <taxon>Flavobacteriia</taxon>
        <taxon>Flavobacteriales</taxon>
        <taxon>Owenweeksiaceae</taxon>
        <taxon>Croceimicrobium</taxon>
    </lineage>
</organism>
<dbReference type="SUPFAM" id="SSF55874">
    <property type="entry name" value="ATPase domain of HSP90 chaperone/DNA topoisomerase II/histidine kinase"/>
    <property type="match status" value="1"/>
</dbReference>
<dbReference type="InterPro" id="IPR036890">
    <property type="entry name" value="HATPase_C_sf"/>
</dbReference>
<keyword evidence="2" id="KW-0808">Transferase</keyword>
<sequence length="84" mass="9173">MKDGKLHTVVADSGVGMNNETIETVLNPEKWFSTKGTHDELGTGFGISSSLNYLRDNHGELRIESEPGKGSRFIIVLPQLAEMA</sequence>
<keyword evidence="4" id="KW-0418">Kinase</keyword>
<dbReference type="KEGG" id="chyd:H4K34_00420"/>
<keyword evidence="1" id="KW-0597">Phosphoprotein</keyword>
<accession>A0A7H0VF36</accession>
<dbReference type="EMBL" id="CP060139">
    <property type="protein sequence ID" value="QNR24334.1"/>
    <property type="molecule type" value="Genomic_DNA"/>
</dbReference>
<dbReference type="GO" id="GO:0005524">
    <property type="term" value="F:ATP binding"/>
    <property type="evidence" value="ECO:0007669"/>
    <property type="project" value="UniProtKB-KW"/>
</dbReference>
<evidence type="ECO:0000256" key="5">
    <source>
        <dbReference type="ARBA" id="ARBA00022840"/>
    </source>
</evidence>
<dbReference type="InterPro" id="IPR005467">
    <property type="entry name" value="His_kinase_dom"/>
</dbReference>
<evidence type="ECO:0000259" key="7">
    <source>
        <dbReference type="PROSITE" id="PS50109"/>
    </source>
</evidence>
<keyword evidence="5" id="KW-0067">ATP-binding</keyword>
<dbReference type="PROSITE" id="PS50109">
    <property type="entry name" value="HIS_KIN"/>
    <property type="match status" value="1"/>
</dbReference>
<evidence type="ECO:0000256" key="2">
    <source>
        <dbReference type="ARBA" id="ARBA00022679"/>
    </source>
</evidence>
<gene>
    <name evidence="8" type="ORF">H4K34_00420</name>
</gene>
<dbReference type="Gene3D" id="3.30.565.10">
    <property type="entry name" value="Histidine kinase-like ATPase, C-terminal domain"/>
    <property type="match status" value="1"/>
</dbReference>
<keyword evidence="9" id="KW-1185">Reference proteome</keyword>
<dbReference type="Proteomes" id="UP000516305">
    <property type="component" value="Chromosome"/>
</dbReference>
<proteinExistence type="predicted"/>
<protein>
    <recommendedName>
        <fullName evidence="7">Histidine kinase domain-containing protein</fullName>
    </recommendedName>
</protein>
<evidence type="ECO:0000256" key="1">
    <source>
        <dbReference type="ARBA" id="ARBA00022553"/>
    </source>
</evidence>
<feature type="domain" description="Histidine kinase" evidence="7">
    <location>
        <begin position="1"/>
        <end position="81"/>
    </location>
</feature>
<name>A0A7H0VF36_9FLAO</name>
<keyword evidence="6" id="KW-0902">Two-component regulatory system</keyword>
<evidence type="ECO:0000256" key="4">
    <source>
        <dbReference type="ARBA" id="ARBA00022777"/>
    </source>
</evidence>
<dbReference type="GO" id="GO:0000160">
    <property type="term" value="P:phosphorelay signal transduction system"/>
    <property type="evidence" value="ECO:0007669"/>
    <property type="project" value="UniProtKB-KW"/>
</dbReference>
<dbReference type="GO" id="GO:0016301">
    <property type="term" value="F:kinase activity"/>
    <property type="evidence" value="ECO:0007669"/>
    <property type="project" value="UniProtKB-KW"/>
</dbReference>